<evidence type="ECO:0000256" key="14">
    <source>
        <dbReference type="ARBA" id="ARBA00058524"/>
    </source>
</evidence>
<comment type="subunit">
    <text evidence="15">Interacts with RSC1A1.</text>
</comment>
<dbReference type="Gene3D" id="3.90.870.10">
    <property type="entry name" value="DHBP synthase"/>
    <property type="match status" value="1"/>
</dbReference>
<comment type="catalytic activity">
    <reaction evidence="13">
        <text>L-threonine + hydrogencarbonate + ATP = L-threonylcarbamoyladenylate + diphosphate + H2O</text>
        <dbReference type="Rhea" id="RHEA:36407"/>
        <dbReference type="ChEBI" id="CHEBI:15377"/>
        <dbReference type="ChEBI" id="CHEBI:17544"/>
        <dbReference type="ChEBI" id="CHEBI:30616"/>
        <dbReference type="ChEBI" id="CHEBI:33019"/>
        <dbReference type="ChEBI" id="CHEBI:57926"/>
        <dbReference type="ChEBI" id="CHEBI:73682"/>
        <dbReference type="EC" id="2.7.7.87"/>
    </reaction>
</comment>
<dbReference type="GO" id="GO:0061710">
    <property type="term" value="F:L-threonylcarbamoyladenylate synthase"/>
    <property type="evidence" value="ECO:0007669"/>
    <property type="project" value="UniProtKB-EC"/>
</dbReference>
<sequence length="295" mass="33421">MIRELLELSTKQYKQLVSLRRKIERKVMPGSNIRQLNPKNVSQWGVSVDIAADALLKGHVLAIPTDTLYGLVTLAEHSDKLYRIKRRHAQKPFGVFVDRPENIKQYCVQTVPDEFLKIIYPGPVTLLFERSDRIPSDFNPSSNTIGIRIPQARFARDLCRRMPLRLLAQTSANVSGCGRNPLCIQDFQEIWDDIDLIIDAGPIVENNGAEEGSTVIDLSLPGQFKMIRAGCAPIESMQLLREFGIRPAEEVERERLTDAGKALKILDIDLHEAHTAEKEEEEEEEEERHQSTGSK</sequence>
<keyword evidence="12" id="KW-0472">Membrane</keyword>
<feature type="domain" description="YrdC-like" evidence="17">
    <location>
        <begin position="45"/>
        <end position="232"/>
    </location>
</feature>
<evidence type="ECO:0000256" key="6">
    <source>
        <dbReference type="ARBA" id="ARBA00015492"/>
    </source>
</evidence>
<dbReference type="PROSITE" id="PS51163">
    <property type="entry name" value="YRDC"/>
    <property type="match status" value="1"/>
</dbReference>
<name>A0A914HMU8_GLORO</name>
<evidence type="ECO:0000256" key="8">
    <source>
        <dbReference type="ARBA" id="ARBA00022490"/>
    </source>
</evidence>
<dbReference type="InterPro" id="IPR050156">
    <property type="entry name" value="TC-AMP_synthase_SUA5"/>
</dbReference>
<dbReference type="GO" id="GO:0005886">
    <property type="term" value="C:plasma membrane"/>
    <property type="evidence" value="ECO:0007669"/>
    <property type="project" value="UniProtKB-SubCell"/>
</dbReference>
<reference evidence="19" key="1">
    <citation type="submission" date="2022-11" db="UniProtKB">
        <authorList>
            <consortium name="WormBaseParasite"/>
        </authorList>
    </citation>
    <scope>IDENTIFICATION</scope>
</reference>
<dbReference type="GO" id="GO:0000049">
    <property type="term" value="F:tRNA binding"/>
    <property type="evidence" value="ECO:0007669"/>
    <property type="project" value="TreeGrafter"/>
</dbReference>
<evidence type="ECO:0000256" key="5">
    <source>
        <dbReference type="ARBA" id="ARBA00012584"/>
    </source>
</evidence>
<evidence type="ECO:0000256" key="16">
    <source>
        <dbReference type="SAM" id="MobiDB-lite"/>
    </source>
</evidence>
<evidence type="ECO:0000256" key="11">
    <source>
        <dbReference type="ARBA" id="ARBA00023128"/>
    </source>
</evidence>
<keyword evidence="10" id="KW-0809">Transit peptide</keyword>
<dbReference type="InterPro" id="IPR006070">
    <property type="entry name" value="Sua5-like_dom"/>
</dbReference>
<dbReference type="GO" id="GO:0006450">
    <property type="term" value="P:regulation of translational fidelity"/>
    <property type="evidence" value="ECO:0007669"/>
    <property type="project" value="TreeGrafter"/>
</dbReference>
<keyword evidence="18" id="KW-1185">Reference proteome</keyword>
<evidence type="ECO:0000313" key="18">
    <source>
        <dbReference type="Proteomes" id="UP000887572"/>
    </source>
</evidence>
<evidence type="ECO:0000256" key="13">
    <source>
        <dbReference type="ARBA" id="ARBA00048366"/>
    </source>
</evidence>
<evidence type="ECO:0000256" key="3">
    <source>
        <dbReference type="ARBA" id="ARBA00004496"/>
    </source>
</evidence>
<dbReference type="EC" id="2.7.7.87" evidence="5"/>
<evidence type="ECO:0000256" key="4">
    <source>
        <dbReference type="ARBA" id="ARBA00007663"/>
    </source>
</evidence>
<keyword evidence="7" id="KW-1003">Cell membrane</keyword>
<comment type="similarity">
    <text evidence="4">Belongs to the SUA5 family.</text>
</comment>
<evidence type="ECO:0000256" key="10">
    <source>
        <dbReference type="ARBA" id="ARBA00022946"/>
    </source>
</evidence>
<dbReference type="InterPro" id="IPR017945">
    <property type="entry name" value="DHBP_synth_RibB-like_a/b_dom"/>
</dbReference>
<dbReference type="PANTHER" id="PTHR17490:SF10">
    <property type="entry name" value="THREONYLCARBAMOYL-AMP SYNTHASE"/>
    <property type="match status" value="1"/>
</dbReference>
<evidence type="ECO:0000259" key="17">
    <source>
        <dbReference type="PROSITE" id="PS51163"/>
    </source>
</evidence>
<accession>A0A914HMU8</accession>
<evidence type="ECO:0000256" key="12">
    <source>
        <dbReference type="ARBA" id="ARBA00023136"/>
    </source>
</evidence>
<dbReference type="FunFam" id="3.90.870.10:FF:000007">
    <property type="entry name" value="YrdC N6-threonylcarbamoyltransferase domain containing"/>
    <property type="match status" value="1"/>
</dbReference>
<keyword evidence="11" id="KW-0496">Mitochondrion</keyword>
<evidence type="ECO:0000313" key="19">
    <source>
        <dbReference type="WBParaSite" id="Gr19_v10_g262.t1"/>
    </source>
</evidence>
<dbReference type="AlphaFoldDB" id="A0A914HMU8"/>
<dbReference type="SUPFAM" id="SSF55821">
    <property type="entry name" value="YrdC/RibB"/>
    <property type="match status" value="1"/>
</dbReference>
<evidence type="ECO:0000256" key="7">
    <source>
        <dbReference type="ARBA" id="ARBA00022475"/>
    </source>
</evidence>
<evidence type="ECO:0000256" key="2">
    <source>
        <dbReference type="ARBA" id="ARBA00004202"/>
    </source>
</evidence>
<protein>
    <recommendedName>
        <fullName evidence="6">Threonylcarbamoyl-AMP synthase</fullName>
        <ecNumber evidence="5">2.7.7.87</ecNumber>
    </recommendedName>
</protein>
<dbReference type="GO" id="GO:0003725">
    <property type="term" value="F:double-stranded RNA binding"/>
    <property type="evidence" value="ECO:0007669"/>
    <property type="project" value="InterPro"/>
</dbReference>
<dbReference type="PANTHER" id="PTHR17490">
    <property type="entry name" value="SUA5"/>
    <property type="match status" value="1"/>
</dbReference>
<evidence type="ECO:0000256" key="1">
    <source>
        <dbReference type="ARBA" id="ARBA00004173"/>
    </source>
</evidence>
<dbReference type="WBParaSite" id="Gr19_v10_g262.t1">
    <property type="protein sequence ID" value="Gr19_v10_g262.t1"/>
    <property type="gene ID" value="Gr19_v10_g262"/>
</dbReference>
<keyword evidence="8" id="KW-0963">Cytoplasm</keyword>
<dbReference type="GO" id="GO:0005739">
    <property type="term" value="C:mitochondrion"/>
    <property type="evidence" value="ECO:0007669"/>
    <property type="project" value="UniProtKB-SubCell"/>
</dbReference>
<comment type="function">
    <text evidence="14">Cytoplasmic and mitochondrial threonylcarbamoyl-AMP synthase required for the formation of a threonylcarbamoyl group on adenosine at position 37 (t(6)A37) in tRNAs that read codons beginning with adenine. Catalyzes the conversion of L-threonine, HCO(3)(-)/CO(2) and ATP to give threonylcarbamoyl-AMP (TC-AMP) as the acyladenylate intermediate, with the release of diphosphate. Participates in t(6)A37 formation in cytoplasmic and mitochondrial tRNAs. May regulate the activity of some transporters.</text>
</comment>
<comment type="subcellular location">
    <subcellularLocation>
        <location evidence="2">Cell membrane</location>
        <topology evidence="2">Peripheral membrane protein</topology>
    </subcellularLocation>
    <subcellularLocation>
        <location evidence="3">Cytoplasm</location>
    </subcellularLocation>
    <subcellularLocation>
        <location evidence="1">Mitochondrion</location>
    </subcellularLocation>
</comment>
<dbReference type="Pfam" id="PF01300">
    <property type="entry name" value="Sua5_yciO_yrdC"/>
    <property type="match status" value="1"/>
</dbReference>
<keyword evidence="9" id="KW-0808">Transferase</keyword>
<feature type="region of interest" description="Disordered" evidence="16">
    <location>
        <begin position="270"/>
        <end position="295"/>
    </location>
</feature>
<evidence type="ECO:0000256" key="9">
    <source>
        <dbReference type="ARBA" id="ARBA00022679"/>
    </source>
</evidence>
<dbReference type="Proteomes" id="UP000887572">
    <property type="component" value="Unplaced"/>
</dbReference>
<organism evidence="18 19">
    <name type="scientific">Globodera rostochiensis</name>
    <name type="common">Golden nematode worm</name>
    <name type="synonym">Heterodera rostochiensis</name>
    <dbReference type="NCBI Taxonomy" id="31243"/>
    <lineage>
        <taxon>Eukaryota</taxon>
        <taxon>Metazoa</taxon>
        <taxon>Ecdysozoa</taxon>
        <taxon>Nematoda</taxon>
        <taxon>Chromadorea</taxon>
        <taxon>Rhabditida</taxon>
        <taxon>Tylenchina</taxon>
        <taxon>Tylenchomorpha</taxon>
        <taxon>Tylenchoidea</taxon>
        <taxon>Heteroderidae</taxon>
        <taxon>Heteroderinae</taxon>
        <taxon>Globodera</taxon>
    </lineage>
</organism>
<proteinExistence type="inferred from homology"/>
<evidence type="ECO:0000256" key="15">
    <source>
        <dbReference type="ARBA" id="ARBA00063146"/>
    </source>
</evidence>